<dbReference type="GO" id="GO:0031175">
    <property type="term" value="P:neuron projection development"/>
    <property type="evidence" value="ECO:0007669"/>
    <property type="project" value="TreeGrafter"/>
</dbReference>
<dbReference type="PANTHER" id="PTHR12295:SF29">
    <property type="entry name" value="PROTEIN FURRY HOMOLOG"/>
    <property type="match status" value="1"/>
</dbReference>
<evidence type="ECO:0008006" key="10">
    <source>
        <dbReference type="Google" id="ProtNLM"/>
    </source>
</evidence>
<dbReference type="GO" id="GO:0000902">
    <property type="term" value="P:cell morphogenesis"/>
    <property type="evidence" value="ECO:0007669"/>
    <property type="project" value="InterPro"/>
</dbReference>
<feature type="domain" description="Cell morphogenesis central region" evidence="6">
    <location>
        <begin position="1171"/>
        <end position="1329"/>
    </location>
</feature>
<dbReference type="InterPro" id="IPR025481">
    <property type="entry name" value="Cell_Morphogen_C"/>
</dbReference>
<dbReference type="Pfam" id="PF14222">
    <property type="entry name" value="MOR2-PAG1_N"/>
    <property type="match status" value="1"/>
</dbReference>
<protein>
    <recommendedName>
        <fullName evidence="10">Furry homolog a (Drosophila)</fullName>
    </recommendedName>
</protein>
<keyword evidence="2" id="KW-1133">Transmembrane helix</keyword>
<feature type="compositionally biased region" description="Low complexity" evidence="1">
    <location>
        <begin position="1487"/>
        <end position="1499"/>
    </location>
</feature>
<reference evidence="8" key="2">
    <citation type="submission" date="2025-09" db="UniProtKB">
        <authorList>
            <consortium name="Ensembl"/>
        </authorList>
    </citation>
    <scope>IDENTIFICATION</scope>
</reference>
<evidence type="ECO:0000313" key="9">
    <source>
        <dbReference type="Proteomes" id="UP000472260"/>
    </source>
</evidence>
<dbReference type="InterPro" id="IPR045842">
    <property type="entry name" value="Fry_C"/>
</dbReference>
<feature type="signal peptide" evidence="3">
    <location>
        <begin position="1"/>
        <end position="33"/>
    </location>
</feature>
<reference evidence="8" key="1">
    <citation type="submission" date="2025-08" db="UniProtKB">
        <authorList>
            <consortium name="Ensembl"/>
        </authorList>
    </citation>
    <scope>IDENTIFICATION</scope>
</reference>
<feature type="domain" description="Protein furry C-terminal" evidence="7">
    <location>
        <begin position="2269"/>
        <end position="2947"/>
    </location>
</feature>
<feature type="compositionally biased region" description="Basic and acidic residues" evidence="1">
    <location>
        <begin position="2295"/>
        <end position="2305"/>
    </location>
</feature>
<feature type="region of interest" description="Disordered" evidence="1">
    <location>
        <begin position="42"/>
        <end position="61"/>
    </location>
</feature>
<proteinExistence type="predicted"/>
<dbReference type="Pfam" id="PF19421">
    <property type="entry name" value="Fry_C"/>
    <property type="match status" value="1"/>
</dbReference>
<keyword evidence="2" id="KW-0812">Transmembrane</keyword>
<feature type="compositionally biased region" description="Acidic residues" evidence="1">
    <location>
        <begin position="2471"/>
        <end position="2480"/>
    </location>
</feature>
<evidence type="ECO:0000259" key="4">
    <source>
        <dbReference type="Pfam" id="PF14222"/>
    </source>
</evidence>
<feature type="compositionally biased region" description="Polar residues" evidence="1">
    <location>
        <begin position="1973"/>
        <end position="1982"/>
    </location>
</feature>
<dbReference type="InterPro" id="IPR029473">
    <property type="entry name" value="MOR2-PAG1_mid"/>
</dbReference>
<feature type="region of interest" description="Disordered" evidence="1">
    <location>
        <begin position="2295"/>
        <end position="2325"/>
    </location>
</feature>
<sequence length="2947" mass="331247">MTFFFQTNPVGVILKIVFDLSSCLMALSGCCSASVQKKLNKKRPSIKKKSSPGYSKPPVPPVCCSQGEKGPPAMMPISVDPESRPGEYVLKSLFANFTTISERKIRIVMAEPLEKPLVKSLQRGEDPQFDQLISTMSSLAEYCLPSILRTLFDWYKRQNGVDDESYEYRPRSNTKSKNDEQQKDYLLERRDLAIDFIFSLVLIEVLKQMPLHPVVDGLVHEVINLAFKHFRYKEGYHGPNTANMHIVADLYAEVIGVLAQAKFPAVKKRFMSELKELRQKEQSPYMVQSTISLIMGVKFFRVKMYPVEEFEASFQFIQECAQYFLEVKDKDIKHALAGLFVEILVPVAAAVKNEVNVPCLRNFVESLYDTTLDLSTRKKHSLALYPLVTCLLCVSQKQFFLNRWHVFLNNCLSNLKSKDPKMARVALESLYRLLWVYMIRIKCESNTATQGRLNSIVMTLFPKGSRSVVPKDMPLNIFVKIIQFIAQERLDFAMKEVIFDLLCVGKPAKAFSLNPERMNIGLRAFLVIADKLQQKDGDPPMPNTGATLPSGNTLRVKKTFLSKPLTEDEAKVIGMSFYYPQVRKALDNILRHLDKEVGRCMMLSNAQMLNKEPEDMITGERKPKIDLFRTCMAAIPRILPDGMSKSELIDLLARMQIIYEDWIVAKIGKNVKLQLIHFFGGAALCLLISSNERTSHSTVLHAVEGLALVLLCSCQTGTRKVAVSILREVRQIFLTIGQNEEDERPMIDVLDQLSPVVLESFAHVAVADSVSLPAGQHADLQWLVEWNGSLVGSHYDVRSPSRVWILAQSLKEPWALCLFSLLRQEYLPKHCPTALSYAWPYAFTRLQLLMPLLDNPVNAKKTSSAGSADTYVSLWRNYLILCFGVAKPSIMSPGHLRASTPEIITPSTDSNSSYDNKILGTPSVAWLLKQLIPLMRSESIEITESLVLGFGRTNSFIFRELVEELHPLMKEALERRPENKKRRERRDLLRLQLLRIFELLADAGVISDSTNGALERDTLALGALFLEYVDLTRMLLEAENDKDMEILKDIRAHFSAMVANLIQCVPVHHRRFLFPQQSLRHHLFILFSQWAGPFSIMFTPLDRYSDRNHQITRYQYCALKAMSTVLCCGPVFDNVGLSPDGYLYKWLDNILGCQDLWVHQLGCEVVVLLLELNPDQVNLFNWAVDRCYTGSCQLASGCFKAIATVCGSRNYSSDIVTLLNLVLFKASDTNREIYEIAMQLMQILEAKLSVYSKRIVEQKSGAILYGTHGPLPPLYSLSVTQLSKQLARMYPELTLPLFSEVSQRFPTTHPNGRQVMLTYLLPWLSNIELVDGGLLPTVSSPSSSGDNRKGYTHNTSAPHLLRGTGWGSLQASSLVLNNLMFMTAKYGDDVPGAEMENAWNALVSNERWTNNLRTTMQFLISLCGVSSDTSLLPHIKKVVIYLCRNNTIQTMEELLYELQQTDPVNPVVVHCDNPPFYRFSATSKITTTTTSGTTSSSKTMVCGQGNIPDTDDSPITKECDDRLSNILRAHNRLESRYSSSSGGSYDEEKSEPLPPYAMWLMSVLETNQPLPLPMPVNGGCWAPLVDYLPETVTPRGPLHRSNFWILFYFILLFILFIHYLGSFFLGMDHYRPEVFEHCKRLLLHLLITLSCNNNFSLIASVLLNTRDANSNKSLTFKPIYQPEFYTGGVDFLRNGQASPVPDSGLSSSSTSSSLSLGGSSSNLPHLAQEEVEQMESSTEDDEKSSKLIEFLTNRPFGPLWSHEDITPKNQHSKSTEQLTNFLRHVVSVFKESKSDIRLEQQLSEVALQMALCSSSRHYAGRSFQVFRALRQPLSALAVSDLLSRLVEVVGEHGEEVQGYVMELLLTLESVVDNLAECLKNNDLFVILRASSPDLPSSGKLTLNRKSTSQLDLIPGSGTASERTRHQRSYSVPKRFGEPERSSEVPRSATLDRIHHHQSSISKLRSLSSSSSRDNVVSTDPTNANHPRNLLATIFWAVVSLMESDFEFEYQMSLRLLGKLLGHISLDKQEYREKLEKIQIQLKWKEFSGLQQLLLKGFTSANTTELTLEIFSQLTPVSRLPVVDTSQAIGFPLNVLCLIPHLVLHFDSPTQFCKDVAERISQVCLEEKNSKLSNLAHVMTLYKTHSYTRDCFSWVNVVCRYLHEAFSDSTLSMVTYMAELLKKGLPSMQQTLLQIIYSLLSHMDLSGIQAKLFNMEVLTTIEKFVQTAHWKEALNILKLVVSRSASLVSPSSPQSNTSTVDVRRVWDTPSKALPGKTLDFHFDISETPVIGRRYDELHGSPREDGKNGGGVTVTRSTSSTSSGSYQNNHVLVPVSWKRPQSSQKRTREKLVNVLTLCGQEVGLTKNPSVIFSSCGELDLIEHQPSLVSSEDGTRDTENMDDTTSEQQFCVFRDFDFLDVELEDGEGETVDSFNWGARRRSIDSLDQAEAQPMEEDRQLSGSSPSLCPIVHDDSDESSEEESLTASQILSASQLVMFLSPTEELNPMDSPPISFDNTQADPIPLSTPTPSFEISAPEGSNHRVNKSFKMADLWGQTHSYSYRTSVLDGFGDQQSSVAQAEEEKEELLLESCSSPPPSPFFSAILAAFQPTVCDDAEEAWRNHLNQLVADSDGSCAVYTFQVFSSLFQSIQTKFCTLTCDAAGYLGDGFRGIGAKFVRSSQMLTSCSECPTLFVDADTIVSYGLLEKMKFSVLELHEYLETYNNKKEAVKSWLRNCKASFPKCTGDGVITYQPAETEEKQLELCQRLYKLHFQLLLLFQSYCKLIGQVHAINSVPELQNMSRELSELRSNLRAAAASVANETAAERRDPTAESPYSSSEAAVQAILESLKTNEFSRAIRYIQECRKMWPSDIFGSSSENEIQTLLNIYFRHQTLGQTGTFALVGSKQDLSEICNRLTELNCEIRDMIRRAQGYRAITAFLPDSSVTGISL</sequence>
<keyword evidence="3" id="KW-0732">Signal</keyword>
<keyword evidence="2" id="KW-0472">Membrane</keyword>
<feature type="region of interest" description="Disordered" evidence="1">
    <location>
        <begin position="1698"/>
        <end position="1722"/>
    </location>
</feature>
<feature type="region of interest" description="Disordered" evidence="1">
    <location>
        <begin position="2445"/>
        <end position="2483"/>
    </location>
</feature>
<dbReference type="Pfam" id="PF14228">
    <property type="entry name" value="MOR2-PAG1_mid"/>
    <property type="match status" value="2"/>
</dbReference>
<dbReference type="PANTHER" id="PTHR12295">
    <property type="entry name" value="FURRY-RELATED"/>
    <property type="match status" value="1"/>
</dbReference>
<feature type="domain" description="Cell morphogenesis central region" evidence="6">
    <location>
        <begin position="1729"/>
        <end position="1850"/>
    </location>
</feature>
<name>A0A671P2W5_9TELE</name>
<dbReference type="Ensembl" id="ENSSANT00000056213.1">
    <property type="protein sequence ID" value="ENSSANP00000052870.1"/>
    <property type="gene ID" value="ENSSANG00000026219.1"/>
</dbReference>
<evidence type="ECO:0000259" key="7">
    <source>
        <dbReference type="Pfam" id="PF19421"/>
    </source>
</evidence>
<evidence type="ECO:0000259" key="6">
    <source>
        <dbReference type="Pfam" id="PF14228"/>
    </source>
</evidence>
<feature type="compositionally biased region" description="Low complexity" evidence="1">
    <location>
        <begin position="2311"/>
        <end position="2323"/>
    </location>
</feature>
<feature type="chain" id="PRO_5025620460" description="Furry homolog a (Drosophila)" evidence="3">
    <location>
        <begin position="34"/>
        <end position="2947"/>
    </location>
</feature>
<feature type="domain" description="Cell morphogenesis protein C-terminal" evidence="5">
    <location>
        <begin position="1991"/>
        <end position="2243"/>
    </location>
</feature>
<dbReference type="Pfam" id="PF14225">
    <property type="entry name" value="MOR2-PAG1_C"/>
    <property type="match status" value="1"/>
</dbReference>
<feature type="compositionally biased region" description="Low complexity" evidence="1">
    <location>
        <begin position="1703"/>
        <end position="1721"/>
    </location>
</feature>
<dbReference type="InterPro" id="IPR039867">
    <property type="entry name" value="Furry/Tao3/Mor2"/>
</dbReference>
<evidence type="ECO:0000256" key="1">
    <source>
        <dbReference type="SAM" id="MobiDB-lite"/>
    </source>
</evidence>
<evidence type="ECO:0000256" key="2">
    <source>
        <dbReference type="SAM" id="Phobius"/>
    </source>
</evidence>
<dbReference type="Proteomes" id="UP000472260">
    <property type="component" value="Unassembled WGS sequence"/>
</dbReference>
<gene>
    <name evidence="8" type="primary">fry</name>
</gene>
<feature type="region of interest" description="Disordered" evidence="1">
    <location>
        <begin position="1909"/>
        <end position="1982"/>
    </location>
</feature>
<keyword evidence="9" id="KW-1185">Reference proteome</keyword>
<dbReference type="InterPro" id="IPR025614">
    <property type="entry name" value="Cell_morpho_N"/>
</dbReference>
<feature type="compositionally biased region" description="Basic and acidic residues" evidence="1">
    <location>
        <begin position="1934"/>
        <end position="1943"/>
    </location>
</feature>
<feature type="transmembrane region" description="Helical" evidence="2">
    <location>
        <begin position="1603"/>
        <end position="1620"/>
    </location>
</feature>
<accession>A0A671P2W5</accession>
<feature type="compositionally biased region" description="Low complexity" evidence="1">
    <location>
        <begin position="1958"/>
        <end position="1972"/>
    </location>
</feature>
<evidence type="ECO:0000259" key="5">
    <source>
        <dbReference type="Pfam" id="PF14225"/>
    </source>
</evidence>
<feature type="domain" description="Cell morphogenesis protein N-terminal" evidence="4">
    <location>
        <begin position="188"/>
        <end position="657"/>
    </location>
</feature>
<dbReference type="GO" id="GO:0030427">
    <property type="term" value="C:site of polarized growth"/>
    <property type="evidence" value="ECO:0007669"/>
    <property type="project" value="TreeGrafter"/>
</dbReference>
<feature type="region of interest" description="Disordered" evidence="1">
    <location>
        <begin position="1487"/>
        <end position="1515"/>
    </location>
</feature>
<evidence type="ECO:0000313" key="8">
    <source>
        <dbReference type="Ensembl" id="ENSSANP00000052870.1"/>
    </source>
</evidence>
<organism evidence="8 9">
    <name type="scientific">Sinocyclocheilus anshuiensis</name>
    <dbReference type="NCBI Taxonomy" id="1608454"/>
    <lineage>
        <taxon>Eukaryota</taxon>
        <taxon>Metazoa</taxon>
        <taxon>Chordata</taxon>
        <taxon>Craniata</taxon>
        <taxon>Vertebrata</taxon>
        <taxon>Euteleostomi</taxon>
        <taxon>Actinopterygii</taxon>
        <taxon>Neopterygii</taxon>
        <taxon>Teleostei</taxon>
        <taxon>Ostariophysi</taxon>
        <taxon>Cypriniformes</taxon>
        <taxon>Cyprinidae</taxon>
        <taxon>Cyprininae</taxon>
        <taxon>Sinocyclocheilus</taxon>
    </lineage>
</organism>
<evidence type="ECO:0000256" key="3">
    <source>
        <dbReference type="SAM" id="SignalP"/>
    </source>
</evidence>
<feature type="transmembrane region" description="Helical" evidence="2">
    <location>
        <begin position="1641"/>
        <end position="1663"/>
    </location>
</feature>
<dbReference type="GO" id="GO:0005938">
    <property type="term" value="C:cell cortex"/>
    <property type="evidence" value="ECO:0007669"/>
    <property type="project" value="TreeGrafter"/>
</dbReference>